<organism evidence="2 3">
    <name type="scientific">Paenibacillus popilliae ATCC 14706</name>
    <dbReference type="NCBI Taxonomy" id="1212764"/>
    <lineage>
        <taxon>Bacteria</taxon>
        <taxon>Bacillati</taxon>
        <taxon>Bacillota</taxon>
        <taxon>Bacilli</taxon>
        <taxon>Bacillales</taxon>
        <taxon>Paenibacillaceae</taxon>
        <taxon>Paenibacillus</taxon>
    </lineage>
</organism>
<gene>
    <name evidence="2" type="ORF">PPOP_3679</name>
</gene>
<reference evidence="2 3" key="1">
    <citation type="submission" date="2012-10" db="EMBL/GenBank/DDBJ databases">
        <title>Draft Genome Sequence of Paenibacillus popilliae ATCC 14706T.</title>
        <authorList>
            <person name="Iiyama K."/>
            <person name="Mori K."/>
            <person name="Mon H."/>
            <person name="Chieda Y."/>
            <person name="Lee J.M."/>
            <person name="Kusakabe T."/>
            <person name="Tashiro K."/>
            <person name="Asano S."/>
            <person name="Yasunaga-Aoki C."/>
            <person name="Shimizu S."/>
        </authorList>
    </citation>
    <scope>NUCLEOTIDE SEQUENCE [LARGE SCALE GENOMIC DNA]</scope>
    <source>
        <strain evidence="2 3">ATCC 14706</strain>
    </source>
</reference>
<sequence>MQYLYVRKERKQRKWTQKFVAKQLGLSKTAVHDLEKGKQRPSYDVFVALEDLFQLPHRYLLAQEGKEVPIFSCYCKNLDSFILAR</sequence>
<dbReference type="InterPro" id="IPR010982">
    <property type="entry name" value="Lambda_DNA-bd_dom_sf"/>
</dbReference>
<evidence type="ECO:0000313" key="2">
    <source>
        <dbReference type="EMBL" id="GAC44276.1"/>
    </source>
</evidence>
<dbReference type="SMART" id="SM00530">
    <property type="entry name" value="HTH_XRE"/>
    <property type="match status" value="1"/>
</dbReference>
<dbReference type="InterPro" id="IPR001387">
    <property type="entry name" value="Cro/C1-type_HTH"/>
</dbReference>
<feature type="domain" description="HTH cro/C1-type" evidence="1">
    <location>
        <begin position="6"/>
        <end position="60"/>
    </location>
</feature>
<dbReference type="AlphaFoldDB" id="M9LRU7"/>
<protein>
    <submittedName>
        <fullName evidence="2">Predicted transcriptional regulator</fullName>
    </submittedName>
</protein>
<dbReference type="SUPFAM" id="SSF47413">
    <property type="entry name" value="lambda repressor-like DNA-binding domains"/>
    <property type="match status" value="1"/>
</dbReference>
<dbReference type="Proteomes" id="UP000029453">
    <property type="component" value="Unassembled WGS sequence"/>
</dbReference>
<dbReference type="Pfam" id="PF01381">
    <property type="entry name" value="HTH_3"/>
    <property type="match status" value="1"/>
</dbReference>
<dbReference type="GO" id="GO:0003677">
    <property type="term" value="F:DNA binding"/>
    <property type="evidence" value="ECO:0007669"/>
    <property type="project" value="InterPro"/>
</dbReference>
<evidence type="ECO:0000259" key="1">
    <source>
        <dbReference type="PROSITE" id="PS50943"/>
    </source>
</evidence>
<dbReference type="Gene3D" id="1.10.260.40">
    <property type="entry name" value="lambda repressor-like DNA-binding domains"/>
    <property type="match status" value="1"/>
</dbReference>
<accession>M9LRU7</accession>
<dbReference type="PROSITE" id="PS50943">
    <property type="entry name" value="HTH_CROC1"/>
    <property type="match status" value="1"/>
</dbReference>
<keyword evidence="3" id="KW-1185">Reference proteome</keyword>
<evidence type="ECO:0000313" key="3">
    <source>
        <dbReference type="Proteomes" id="UP000029453"/>
    </source>
</evidence>
<comment type="caution">
    <text evidence="2">The sequence shown here is derived from an EMBL/GenBank/DDBJ whole genome shotgun (WGS) entry which is preliminary data.</text>
</comment>
<name>M9LRU7_PAEPP</name>
<proteinExistence type="predicted"/>
<dbReference type="EMBL" id="BALG01000416">
    <property type="protein sequence ID" value="GAC44276.1"/>
    <property type="molecule type" value="Genomic_DNA"/>
</dbReference>
<dbReference type="CDD" id="cd00093">
    <property type="entry name" value="HTH_XRE"/>
    <property type="match status" value="1"/>
</dbReference>